<accession>A0ABU0I5J1</accession>
<feature type="signal peptide" evidence="1">
    <location>
        <begin position="1"/>
        <end position="32"/>
    </location>
</feature>
<protein>
    <recommendedName>
        <fullName evidence="4">CoxB-like protein</fullName>
    </recommendedName>
</protein>
<comment type="caution">
    <text evidence="2">The sequence shown here is derived from an EMBL/GenBank/DDBJ whole genome shotgun (WGS) entry which is preliminary data.</text>
</comment>
<evidence type="ECO:0008006" key="4">
    <source>
        <dbReference type="Google" id="ProtNLM"/>
    </source>
</evidence>
<feature type="chain" id="PRO_5047374954" description="CoxB-like protein" evidence="1">
    <location>
        <begin position="33"/>
        <end position="296"/>
    </location>
</feature>
<dbReference type="RefSeq" id="WP_238207630.1">
    <property type="nucleotide sequence ID" value="NZ_BPQE01000035.1"/>
</dbReference>
<reference evidence="2 3" key="1">
    <citation type="submission" date="2023-07" db="EMBL/GenBank/DDBJ databases">
        <title>Genomic Encyclopedia of Type Strains, Phase IV (KMG-IV): sequencing the most valuable type-strain genomes for metagenomic binning, comparative biology and taxonomic classification.</title>
        <authorList>
            <person name="Goeker M."/>
        </authorList>
    </citation>
    <scope>NUCLEOTIDE SEQUENCE [LARGE SCALE GENOMIC DNA]</scope>
    <source>
        <strain evidence="2 3">DSM 19013</strain>
    </source>
</reference>
<dbReference type="EMBL" id="JAUSVP010000019">
    <property type="protein sequence ID" value="MDQ0449887.1"/>
    <property type="molecule type" value="Genomic_DNA"/>
</dbReference>
<proteinExistence type="predicted"/>
<gene>
    <name evidence="2" type="ORF">QO012_004411</name>
</gene>
<name>A0ABU0I5J1_9HYPH</name>
<organism evidence="2 3">
    <name type="scientific">Methylobacterium aerolatum</name>
    <dbReference type="NCBI Taxonomy" id="418708"/>
    <lineage>
        <taxon>Bacteria</taxon>
        <taxon>Pseudomonadati</taxon>
        <taxon>Pseudomonadota</taxon>
        <taxon>Alphaproteobacteria</taxon>
        <taxon>Hyphomicrobiales</taxon>
        <taxon>Methylobacteriaceae</taxon>
        <taxon>Methylobacterium</taxon>
    </lineage>
</organism>
<sequence length="296" mass="32013">MLNGVGCFEKTAWGLALAFVLGWSATPHSAQAGSAALPGQTLGLPTGAKIPVGVYFINLTSFGSRDTLPRNSESVPILPTVAWSTPWDLFGARVQLFVSQPIVFSSPRGARYQSGVGQLLLAGQLAWDLGNDFGVSYFLGGYLPVDTRIVTQEASLTHRFAASYVGNGYNITANLLYGHFLSERSPFGVLYPDYLNLDLTATKKFGKFEFGPVAFGSTDLVTRSAGYRPQGQFAVGALAGYNFGTVNLQAYVTRDLVERNYGGFDTRAWVRAIVPLYQDKSDVAPNRTLVTREQGL</sequence>
<keyword evidence="3" id="KW-1185">Reference proteome</keyword>
<evidence type="ECO:0000313" key="2">
    <source>
        <dbReference type="EMBL" id="MDQ0449887.1"/>
    </source>
</evidence>
<evidence type="ECO:0000313" key="3">
    <source>
        <dbReference type="Proteomes" id="UP001231124"/>
    </source>
</evidence>
<evidence type="ECO:0000256" key="1">
    <source>
        <dbReference type="SAM" id="SignalP"/>
    </source>
</evidence>
<keyword evidence="1" id="KW-0732">Signal</keyword>
<dbReference type="Proteomes" id="UP001231124">
    <property type="component" value="Unassembled WGS sequence"/>
</dbReference>